<dbReference type="Proteomes" id="UP000748108">
    <property type="component" value="Unassembled WGS sequence"/>
</dbReference>
<evidence type="ECO:0000256" key="1">
    <source>
        <dbReference type="ARBA" id="ARBA00022553"/>
    </source>
</evidence>
<dbReference type="InterPro" id="IPR016120">
    <property type="entry name" value="Sig_transdc_His_kin_SpoOB"/>
</dbReference>
<keyword evidence="2" id="KW-0808">Transferase</keyword>
<dbReference type="GO" id="GO:0000155">
    <property type="term" value="F:phosphorelay sensor kinase activity"/>
    <property type="evidence" value="ECO:0007669"/>
    <property type="project" value="InterPro"/>
</dbReference>
<reference evidence="5" key="1">
    <citation type="journal article" date="2021" name="Microbiology">
        <title>Metagenomic Analysis of the Microbial Community in the Underground Coal Fire Area (Kemerovo Region, Russia) Revealed Predominance of Thermophilic Members of the Phyla Deinococcus-thermus, Aquificae, and Firmicutes.</title>
        <authorList>
            <person name="Kadnikov V."/>
            <person name="Mardanov A.V."/>
            <person name="Beletsky A.V."/>
            <person name="Karnachuk O.V."/>
            <person name="Ravin N.V."/>
        </authorList>
    </citation>
    <scope>NUCLEOTIDE SEQUENCE</scope>
    <source>
        <strain evidence="5">RBS10-49</strain>
    </source>
</reference>
<proteinExistence type="predicted"/>
<dbReference type="EMBL" id="JAHHQF010000038">
    <property type="protein sequence ID" value="MBT9281349.1"/>
    <property type="molecule type" value="Genomic_DNA"/>
</dbReference>
<dbReference type="SUPFAM" id="SSF55890">
    <property type="entry name" value="Sporulation response regulatory protein Spo0B"/>
    <property type="match status" value="1"/>
</dbReference>
<name>A0A947GAQ3_HYDSH</name>
<protein>
    <submittedName>
        <fullName evidence="5">Uncharacterized protein</fullName>
    </submittedName>
</protein>
<keyword evidence="3" id="KW-0418">Kinase</keyword>
<keyword evidence="1" id="KW-0597">Phosphoprotein</keyword>
<sequence>MHDPRWQGDDDATSGGETMAMEEHRRAEGDGVEAGEETLRAQAALTLLSLRRHWTLNRLQLLYGDLALGETARLGRRLHAMAEELRREQRLIHLGDPILAYRCLMAGADGWVVFGYAVPEGARLPAGFDPSVRAAVFAGWDTLRRLTREAAEAAGPNRFPLLIVLAIDRRGAIGYFGYAAFERMSELPPLVGWVRGLPKQMREALAALLPSFRPEAATEGEVREVFLEFSRGTAAEDLYGAPPLGGWAVGVPGEAGVVFPAGAPAAPGGPVIVGSGVWLIGGKGDVRR</sequence>
<dbReference type="AlphaFoldDB" id="A0A947GAQ3"/>
<comment type="caution">
    <text evidence="5">The sequence shown here is derived from an EMBL/GenBank/DDBJ whole genome shotgun (WGS) entry which is preliminary data.</text>
</comment>
<organism evidence="5 6">
    <name type="scientific">Hydrogenibacillus schlegelii</name>
    <name type="common">Bacillus schlegelii</name>
    <dbReference type="NCBI Taxonomy" id="1484"/>
    <lineage>
        <taxon>Bacteria</taxon>
        <taxon>Bacillati</taxon>
        <taxon>Bacillota</taxon>
        <taxon>Bacilli</taxon>
        <taxon>Bacillales</taxon>
        <taxon>Bacillales Family X. Incertae Sedis</taxon>
        <taxon>Hydrogenibacillus</taxon>
    </lineage>
</organism>
<gene>
    <name evidence="5" type="ORF">KM312_01610</name>
</gene>
<dbReference type="Gene3D" id="1.10.287.130">
    <property type="match status" value="1"/>
</dbReference>
<evidence type="ECO:0000256" key="2">
    <source>
        <dbReference type="ARBA" id="ARBA00022679"/>
    </source>
</evidence>
<evidence type="ECO:0000313" key="5">
    <source>
        <dbReference type="EMBL" id="MBT9281349.1"/>
    </source>
</evidence>
<evidence type="ECO:0000256" key="3">
    <source>
        <dbReference type="ARBA" id="ARBA00022777"/>
    </source>
</evidence>
<accession>A0A947GAQ3</accession>
<evidence type="ECO:0000256" key="4">
    <source>
        <dbReference type="SAM" id="MobiDB-lite"/>
    </source>
</evidence>
<evidence type="ECO:0000313" key="6">
    <source>
        <dbReference type="Proteomes" id="UP000748108"/>
    </source>
</evidence>
<feature type="region of interest" description="Disordered" evidence="4">
    <location>
        <begin position="1"/>
        <end position="34"/>
    </location>
</feature>